<dbReference type="Proteomes" id="UP000654947">
    <property type="component" value="Unassembled WGS sequence"/>
</dbReference>
<comment type="caution">
    <text evidence="1">The sequence shown here is derived from an EMBL/GenBank/DDBJ whole genome shotgun (WGS) entry which is preliminary data.</text>
</comment>
<gene>
    <name evidence="1" type="ORF">GCM10007147_33830</name>
</gene>
<dbReference type="EMBL" id="BMXL01000020">
    <property type="protein sequence ID" value="GHD31194.1"/>
    <property type="molecule type" value="Genomic_DNA"/>
</dbReference>
<sequence>MREDPEISAFVPKWQTLQAPLRVLAIIHNVTSATRMMDVLPALEDDPRVQTVLTWTRSSPFRHGVEKFLDDTGYLVMEWEKALEQEFDLAIGTSLGGDIHKISAPFLRLPHGMGYNKYLKPEIRKSGNPEIRKSGNPVFGLSREWLLHDGEPVPAALALSHDEQAERLAADCPEALPRAFVAGDPCHDRILAGFPHRARYRRALGVRPHQQLVLISSTWGTRSLFGRHPGLPARLLGSLPQDEYRVALALHPNIWHGHGPGQVDAWLARARRAGLIVLPPNEGWRAAIVASDAVVGDHGSVSYYSAAAGRPVVLDTAGHGAVAPDSPIARLLETAVPYTQEVPVEELLRRAHELVDTTKSVAEHWVSSRPRGSLALVRSRMYDLMGAEEPEIPVATRAVPAPVPEPGPAHPAQWVRITGLPDDVLRVRRIPAAAYDHRAPGNEAPGHLAVRDEETDERLNGLADLVLCHEDDLPEDGAAWARSVFTHRLTPAAAVVHGPDGCVLHGRDGTLTRVRLTGATEGFDPSLLPLIVHHAGSDPRLGTQVRSGSLRLTVEAGGIWEIEAVVTGGPERA</sequence>
<keyword evidence="2" id="KW-1185">Reference proteome</keyword>
<accession>A0A919CJR5</accession>
<organism evidence="1 2">
    <name type="scientific">Nocardiopsis kunsanensis</name>
    <dbReference type="NCBI Taxonomy" id="141693"/>
    <lineage>
        <taxon>Bacteria</taxon>
        <taxon>Bacillati</taxon>
        <taxon>Actinomycetota</taxon>
        <taxon>Actinomycetes</taxon>
        <taxon>Streptosporangiales</taxon>
        <taxon>Nocardiopsidaceae</taxon>
        <taxon>Nocardiopsis</taxon>
    </lineage>
</organism>
<dbReference type="AlphaFoldDB" id="A0A919CJR5"/>
<dbReference type="SUPFAM" id="SSF53756">
    <property type="entry name" value="UDP-Glycosyltransferase/glycogen phosphorylase"/>
    <property type="match status" value="1"/>
</dbReference>
<protein>
    <submittedName>
        <fullName evidence="1">Uncharacterized protein</fullName>
    </submittedName>
</protein>
<name>A0A919CJR5_9ACTN</name>
<reference evidence="1 2" key="1">
    <citation type="journal article" date="2014" name="Int. J. Syst. Evol. Microbiol.">
        <title>Complete genome sequence of Corynebacterium casei LMG S-19264T (=DSM 44701T), isolated from a smear-ripened cheese.</title>
        <authorList>
            <consortium name="US DOE Joint Genome Institute (JGI-PGF)"/>
            <person name="Walter F."/>
            <person name="Albersmeier A."/>
            <person name="Kalinowski J."/>
            <person name="Ruckert C."/>
        </authorList>
    </citation>
    <scope>NUCLEOTIDE SEQUENCE [LARGE SCALE GENOMIC DNA]</scope>
    <source>
        <strain evidence="1 2">KCTC 19473</strain>
    </source>
</reference>
<evidence type="ECO:0000313" key="1">
    <source>
        <dbReference type="EMBL" id="GHD31194.1"/>
    </source>
</evidence>
<proteinExistence type="predicted"/>
<dbReference type="RefSeq" id="WP_230480177.1">
    <property type="nucleotide sequence ID" value="NZ_BMXL01000020.1"/>
</dbReference>
<evidence type="ECO:0000313" key="2">
    <source>
        <dbReference type="Proteomes" id="UP000654947"/>
    </source>
</evidence>